<dbReference type="InterPro" id="IPR041691">
    <property type="entry name" value="Atg6/beclin_CC"/>
</dbReference>
<evidence type="ECO:0000259" key="2">
    <source>
        <dbReference type="Pfam" id="PF17675"/>
    </source>
</evidence>
<dbReference type="GO" id="GO:0045324">
    <property type="term" value="P:late endosome to vacuole transport"/>
    <property type="evidence" value="ECO:0007669"/>
    <property type="project" value="TreeGrafter"/>
</dbReference>
<protein>
    <submittedName>
        <fullName evidence="4">Atg6/beclin coiled-coil domain-containing protein</fullName>
    </submittedName>
</protein>
<dbReference type="Proteomes" id="UP000887540">
    <property type="component" value="Unplaced"/>
</dbReference>
<dbReference type="GO" id="GO:0034272">
    <property type="term" value="C:phosphatidylinositol 3-kinase complex, class III, type II"/>
    <property type="evidence" value="ECO:0007669"/>
    <property type="project" value="TreeGrafter"/>
</dbReference>
<dbReference type="GO" id="GO:0006995">
    <property type="term" value="P:cellular response to nitrogen starvation"/>
    <property type="evidence" value="ECO:0007669"/>
    <property type="project" value="TreeGrafter"/>
</dbReference>
<dbReference type="Pfam" id="PF17675">
    <property type="entry name" value="APG6_N"/>
    <property type="match status" value="1"/>
</dbReference>
<sequence length="210" mass="24574">MEASTSSFHHVNCCVCHCRLELHDSLKENKDLESGADDDPVLLAIQFSVENEVNIDSGNLLEILCNSDSPLNFPLCKKCATKSNEDMNRQLEDLERECVNYENILKELKEKRASSSFDSETAKRKIYELEKEEKEVCAQLSNLEEEEKRLTDELNDKRSQQNQKSEEEQRLYRQLRDNHRTLLELSEENRHTLSQIRYATEQLHRLTRAN</sequence>
<name>A0A914C5S5_9BILA</name>
<proteinExistence type="predicted"/>
<dbReference type="PANTHER" id="PTHR12768">
    <property type="entry name" value="BECLIN 1"/>
    <property type="match status" value="1"/>
</dbReference>
<feature type="domain" description="Atg6/beclin coiled-coil" evidence="2">
    <location>
        <begin position="74"/>
        <end position="203"/>
    </location>
</feature>
<accession>A0A914C5S5</accession>
<evidence type="ECO:0000256" key="1">
    <source>
        <dbReference type="SAM" id="MobiDB-lite"/>
    </source>
</evidence>
<dbReference type="PANTHER" id="PTHR12768:SF4">
    <property type="entry name" value="BECLIN-1"/>
    <property type="match status" value="1"/>
</dbReference>
<dbReference type="AlphaFoldDB" id="A0A914C5S5"/>
<dbReference type="GO" id="GO:0034271">
    <property type="term" value="C:phosphatidylinositol 3-kinase complex, class III, type I"/>
    <property type="evidence" value="ECO:0007669"/>
    <property type="project" value="TreeGrafter"/>
</dbReference>
<evidence type="ECO:0000313" key="4">
    <source>
        <dbReference type="WBParaSite" id="ACRNAN_Path_283.g1065.t1"/>
    </source>
</evidence>
<feature type="region of interest" description="Disordered" evidence="1">
    <location>
        <begin position="148"/>
        <end position="169"/>
    </location>
</feature>
<dbReference type="WBParaSite" id="ACRNAN_Path_283.g1065.t1">
    <property type="protein sequence ID" value="ACRNAN_Path_283.g1065.t1"/>
    <property type="gene ID" value="ACRNAN_Path_283.g1065"/>
</dbReference>
<dbReference type="GO" id="GO:0000407">
    <property type="term" value="C:phagophore assembly site"/>
    <property type="evidence" value="ECO:0007669"/>
    <property type="project" value="TreeGrafter"/>
</dbReference>
<dbReference type="GO" id="GO:0000423">
    <property type="term" value="P:mitophagy"/>
    <property type="evidence" value="ECO:0007669"/>
    <property type="project" value="TreeGrafter"/>
</dbReference>
<dbReference type="GO" id="GO:0000045">
    <property type="term" value="P:autophagosome assembly"/>
    <property type="evidence" value="ECO:0007669"/>
    <property type="project" value="TreeGrafter"/>
</dbReference>
<dbReference type="Gene3D" id="6.10.250.3110">
    <property type="match status" value="1"/>
</dbReference>
<keyword evidence="3" id="KW-1185">Reference proteome</keyword>
<dbReference type="InterPro" id="IPR007243">
    <property type="entry name" value="Atg6/Beclin"/>
</dbReference>
<organism evidence="3 4">
    <name type="scientific">Acrobeloides nanus</name>
    <dbReference type="NCBI Taxonomy" id="290746"/>
    <lineage>
        <taxon>Eukaryota</taxon>
        <taxon>Metazoa</taxon>
        <taxon>Ecdysozoa</taxon>
        <taxon>Nematoda</taxon>
        <taxon>Chromadorea</taxon>
        <taxon>Rhabditida</taxon>
        <taxon>Tylenchina</taxon>
        <taxon>Cephalobomorpha</taxon>
        <taxon>Cephaloboidea</taxon>
        <taxon>Cephalobidae</taxon>
        <taxon>Acrobeloides</taxon>
    </lineage>
</organism>
<dbReference type="GO" id="GO:0030674">
    <property type="term" value="F:protein-macromolecule adaptor activity"/>
    <property type="evidence" value="ECO:0007669"/>
    <property type="project" value="TreeGrafter"/>
</dbReference>
<dbReference type="GO" id="GO:0043548">
    <property type="term" value="F:phosphatidylinositol 3-kinase binding"/>
    <property type="evidence" value="ECO:0007669"/>
    <property type="project" value="TreeGrafter"/>
</dbReference>
<reference evidence="4" key="1">
    <citation type="submission" date="2022-11" db="UniProtKB">
        <authorList>
            <consortium name="WormBaseParasite"/>
        </authorList>
    </citation>
    <scope>IDENTIFICATION</scope>
</reference>
<evidence type="ECO:0000313" key="3">
    <source>
        <dbReference type="Proteomes" id="UP000887540"/>
    </source>
</evidence>